<feature type="domain" description="HTH myb-type" evidence="2">
    <location>
        <begin position="65"/>
        <end position="115"/>
    </location>
</feature>
<evidence type="ECO:0008006" key="5">
    <source>
        <dbReference type="Google" id="ProtNLM"/>
    </source>
</evidence>
<dbReference type="SMART" id="SM00717">
    <property type="entry name" value="SANT"/>
    <property type="match status" value="2"/>
</dbReference>
<evidence type="ECO:0000259" key="1">
    <source>
        <dbReference type="PROSITE" id="PS50090"/>
    </source>
</evidence>
<accession>A0A1R2B1E3</accession>
<gene>
    <name evidence="3" type="ORF">SteCoe_31590</name>
</gene>
<dbReference type="Gene3D" id="1.10.10.60">
    <property type="entry name" value="Homeodomain-like"/>
    <property type="match status" value="2"/>
</dbReference>
<dbReference type="PROSITE" id="PS51294">
    <property type="entry name" value="HTH_MYB"/>
    <property type="match status" value="2"/>
</dbReference>
<dbReference type="InterPro" id="IPR017930">
    <property type="entry name" value="Myb_dom"/>
</dbReference>
<dbReference type="EMBL" id="MPUH01001088">
    <property type="protein sequence ID" value="OMJ70430.1"/>
    <property type="molecule type" value="Genomic_DNA"/>
</dbReference>
<protein>
    <recommendedName>
        <fullName evidence="5">HTH myb-type domain-containing protein</fullName>
    </recommendedName>
</protein>
<dbReference type="Proteomes" id="UP000187209">
    <property type="component" value="Unassembled WGS sequence"/>
</dbReference>
<dbReference type="PANTHER" id="PTHR45614:SF274">
    <property type="entry name" value="MYB-LIKE DNA-BINDING PROTEIN"/>
    <property type="match status" value="1"/>
</dbReference>
<comment type="caution">
    <text evidence="3">The sequence shown here is derived from an EMBL/GenBank/DDBJ whole genome shotgun (WGS) entry which is preliminary data.</text>
</comment>
<name>A0A1R2B1E3_9CILI</name>
<dbReference type="GO" id="GO:0005634">
    <property type="term" value="C:nucleus"/>
    <property type="evidence" value="ECO:0007669"/>
    <property type="project" value="TreeGrafter"/>
</dbReference>
<dbReference type="AlphaFoldDB" id="A0A1R2B1E3"/>
<reference evidence="3 4" key="1">
    <citation type="submission" date="2016-11" db="EMBL/GenBank/DDBJ databases">
        <title>The macronuclear genome of Stentor coeruleus: a giant cell with tiny introns.</title>
        <authorList>
            <person name="Slabodnick M."/>
            <person name="Ruby J.G."/>
            <person name="Reiff S.B."/>
            <person name="Swart E.C."/>
            <person name="Gosai S."/>
            <person name="Prabakaran S."/>
            <person name="Witkowska E."/>
            <person name="Larue G.E."/>
            <person name="Fisher S."/>
            <person name="Freeman R.M."/>
            <person name="Gunawardena J."/>
            <person name="Chu W."/>
            <person name="Stover N.A."/>
            <person name="Gregory B.D."/>
            <person name="Nowacki M."/>
            <person name="Derisi J."/>
            <person name="Roy S.W."/>
            <person name="Marshall W.F."/>
            <person name="Sood P."/>
        </authorList>
    </citation>
    <scope>NUCLEOTIDE SEQUENCE [LARGE SCALE GENOMIC DNA]</scope>
    <source>
        <strain evidence="3">WM001</strain>
    </source>
</reference>
<dbReference type="GO" id="GO:0000981">
    <property type="term" value="F:DNA-binding transcription factor activity, RNA polymerase II-specific"/>
    <property type="evidence" value="ECO:0007669"/>
    <property type="project" value="TreeGrafter"/>
</dbReference>
<feature type="domain" description="Myb-like" evidence="1">
    <location>
        <begin position="4"/>
        <end position="60"/>
    </location>
</feature>
<dbReference type="GO" id="GO:0000978">
    <property type="term" value="F:RNA polymerase II cis-regulatory region sequence-specific DNA binding"/>
    <property type="evidence" value="ECO:0007669"/>
    <property type="project" value="TreeGrafter"/>
</dbReference>
<dbReference type="Pfam" id="PF13921">
    <property type="entry name" value="Myb_DNA-bind_6"/>
    <property type="match status" value="1"/>
</dbReference>
<sequence length="235" mass="27773">MVKRNSRKIKLWALEEDLALRDIAEKFNSKNWKIIAKNVSEKIGTIRTFKQCRDRWLNYLNKGINKSSFTDYEIDILISIQEVYQNRWIDMAKKLKGRTGNQIKNFFHAMIRRNIRKFNKGKNNDEKLEFISMKMLNNSEIRKILLAKKNVPRAIISKTKLSNDAIYYMQSLKDQKIQTETGKNAVYAADFSCNLELPTEDEIMTKCSFENIFNMYQYCTEYLLPTCSIQNLFLS</sequence>
<evidence type="ECO:0000313" key="3">
    <source>
        <dbReference type="EMBL" id="OMJ70430.1"/>
    </source>
</evidence>
<evidence type="ECO:0000313" key="4">
    <source>
        <dbReference type="Proteomes" id="UP000187209"/>
    </source>
</evidence>
<dbReference type="InterPro" id="IPR009057">
    <property type="entry name" value="Homeodomain-like_sf"/>
</dbReference>
<dbReference type="OrthoDB" id="2143914at2759"/>
<keyword evidence="4" id="KW-1185">Reference proteome</keyword>
<dbReference type="SUPFAM" id="SSF46689">
    <property type="entry name" value="Homeodomain-like"/>
    <property type="match status" value="1"/>
</dbReference>
<dbReference type="PROSITE" id="PS50090">
    <property type="entry name" value="MYB_LIKE"/>
    <property type="match status" value="2"/>
</dbReference>
<proteinExistence type="predicted"/>
<dbReference type="CDD" id="cd00167">
    <property type="entry name" value="SANT"/>
    <property type="match status" value="2"/>
</dbReference>
<dbReference type="InterPro" id="IPR050560">
    <property type="entry name" value="MYB_TF"/>
</dbReference>
<feature type="domain" description="HTH myb-type" evidence="2">
    <location>
        <begin position="4"/>
        <end position="64"/>
    </location>
</feature>
<feature type="domain" description="Myb-like" evidence="1">
    <location>
        <begin position="61"/>
        <end position="111"/>
    </location>
</feature>
<evidence type="ECO:0000259" key="2">
    <source>
        <dbReference type="PROSITE" id="PS51294"/>
    </source>
</evidence>
<dbReference type="InterPro" id="IPR001005">
    <property type="entry name" value="SANT/Myb"/>
</dbReference>
<organism evidence="3 4">
    <name type="scientific">Stentor coeruleus</name>
    <dbReference type="NCBI Taxonomy" id="5963"/>
    <lineage>
        <taxon>Eukaryota</taxon>
        <taxon>Sar</taxon>
        <taxon>Alveolata</taxon>
        <taxon>Ciliophora</taxon>
        <taxon>Postciliodesmatophora</taxon>
        <taxon>Heterotrichea</taxon>
        <taxon>Heterotrichida</taxon>
        <taxon>Stentoridae</taxon>
        <taxon>Stentor</taxon>
    </lineage>
</organism>
<dbReference type="PANTHER" id="PTHR45614">
    <property type="entry name" value="MYB PROTEIN-RELATED"/>
    <property type="match status" value="1"/>
</dbReference>